<dbReference type="Proteomes" id="UP000004028">
    <property type="component" value="Unassembled WGS sequence"/>
</dbReference>
<evidence type="ECO:0000313" key="1">
    <source>
        <dbReference type="EMBL" id="EFC92642.1"/>
    </source>
</evidence>
<evidence type="ECO:0008006" key="3">
    <source>
        <dbReference type="Google" id="ProtNLM"/>
    </source>
</evidence>
<reference evidence="1 2" key="1">
    <citation type="submission" date="2010-01" db="EMBL/GenBank/DDBJ databases">
        <authorList>
            <person name="Weinstock G."/>
            <person name="Sodergren E."/>
            <person name="Clifton S."/>
            <person name="Fulton L."/>
            <person name="Fulton B."/>
            <person name="Courtney L."/>
            <person name="Fronick C."/>
            <person name="Harrison M."/>
            <person name="Strong C."/>
            <person name="Farmer C."/>
            <person name="Delahaunty K."/>
            <person name="Markovic C."/>
            <person name="Hall O."/>
            <person name="Minx P."/>
            <person name="Tomlinson C."/>
            <person name="Mitreva M."/>
            <person name="Nelson J."/>
            <person name="Hou S."/>
            <person name="Wollam A."/>
            <person name="Pepin K.H."/>
            <person name="Johnson M."/>
            <person name="Bhonagiri V."/>
            <person name="Nash W.E."/>
            <person name="Warren W."/>
            <person name="Chinwalla A."/>
            <person name="Mardis E.R."/>
            <person name="Wilson R.K."/>
        </authorList>
    </citation>
    <scope>NUCLEOTIDE SEQUENCE [LARGE SCALE GENOMIC DNA]</scope>
    <source>
        <strain evidence="1 2">DSM 2374</strain>
    </source>
</reference>
<protein>
    <recommendedName>
        <fullName evidence="3">DUF4209 domain-containing protein</fullName>
    </recommendedName>
</protein>
<gene>
    <name evidence="1" type="ORF">METSMIF1_03676</name>
</gene>
<evidence type="ECO:0000313" key="2">
    <source>
        <dbReference type="Proteomes" id="UP000004028"/>
    </source>
</evidence>
<dbReference type="EMBL" id="ABYV02000011">
    <property type="protein sequence ID" value="EFC92642.1"/>
    <property type="molecule type" value="Genomic_DNA"/>
</dbReference>
<sequence>MNSLIIIDYEKSIEKIERIVKSYDDFDKARHEFYRLNNLYHDDGCKEFVNKIKYEINLLSFCIENGKLININQQDNNLNYFIKTLSDGCKNYLKERYQSSKNKLLKSLYSLILGHINSKNKINYLYSFIDLTIDVYHENISLKENTNSIFLSNCLLNAYVNSISKNHPKIDEIKKEIFNFIHDDSIVDIFSKINLIEFLFSKEDYKNFDISDMDDICWNLAKSCNQEFDSIYILKLGKKISNKLQNKKYDWDDEIGSYYEKLMLKEDNFLGKQEFCKKAIFYFKISKNQEKIFDLTKFLEKTQNELKLPYFTLLDIEPSFFIHVDLRLIKLINFNSLELIDYLIKSDENMPNLDYDDLTIYENVKKSSPIFMNSFWQFFDSNYNNRLSNRYANSEKDKAEIYYNFIHILFSQSYMKIYLNNIFEFAYVNNIFNYESFIGYLNKYSNLDNKILKFLSPAILSYFNQLDLYLSNYEANFVLFMDSIVSKIEFIIREICNKHGIITSDVYSNNISEKISLEKVFKNDDFKKILSNPDYHFLKIILTDEGINMRNELSHCLNFNKYSFSYANLLLFSFLRLIKYL</sequence>
<accession>D2ZS42</accession>
<dbReference type="HOGENOM" id="CLU_030413_0_0_2"/>
<dbReference type="RefSeq" id="WP_004034445.1">
    <property type="nucleotide sequence ID" value="NZ_GG704759.1"/>
</dbReference>
<proteinExistence type="predicted"/>
<name>D2ZS42_METSM</name>
<comment type="caution">
    <text evidence="1">The sequence shown here is derived from an EMBL/GenBank/DDBJ whole genome shotgun (WGS) entry which is preliminary data.</text>
</comment>
<organism evidence="1 2">
    <name type="scientific">Methanobrevibacter smithii DSM 2374</name>
    <dbReference type="NCBI Taxonomy" id="521002"/>
    <lineage>
        <taxon>Archaea</taxon>
        <taxon>Methanobacteriati</taxon>
        <taxon>Methanobacteriota</taxon>
        <taxon>Methanomada group</taxon>
        <taxon>Methanobacteria</taxon>
        <taxon>Methanobacteriales</taxon>
        <taxon>Methanobacteriaceae</taxon>
        <taxon>Methanobrevibacter</taxon>
    </lineage>
</organism>
<dbReference type="PATRIC" id="fig|521002.11.peg.1623"/>
<dbReference type="AlphaFoldDB" id="D2ZS42"/>